<sequence>MASIENMMKVKVSVRAGSGEDKYDLVSQPLLFEFIFGAGSEGLCTFESRLFNKKVGESVVFSVSAGELHETFGHLRGDLFTSLGLTQKQCPLFFEFRVEEIAAADNRELVQSIARAVASGGCGGGCDCGCG</sequence>
<dbReference type="Proteomes" id="UP000826725">
    <property type="component" value="Chromosome"/>
</dbReference>
<dbReference type="AlphaFoldDB" id="A0A8D5JHU0"/>
<dbReference type="KEGG" id="dbk:DGMP_25870"/>
<name>A0A8D5JHU0_9BACT</name>
<accession>A0A8D5JHU0</accession>
<gene>
    <name evidence="1" type="ORF">DGMP_25870</name>
</gene>
<dbReference type="EMBL" id="AP024086">
    <property type="protein sequence ID" value="BCL61894.1"/>
    <property type="molecule type" value="Genomic_DNA"/>
</dbReference>
<proteinExistence type="predicted"/>
<protein>
    <submittedName>
        <fullName evidence="1">Uncharacterized protein</fullName>
    </submittedName>
</protein>
<keyword evidence="2" id="KW-1185">Reference proteome</keyword>
<organism evidence="1 2">
    <name type="scientific">Desulfomarina profundi</name>
    <dbReference type="NCBI Taxonomy" id="2772557"/>
    <lineage>
        <taxon>Bacteria</taxon>
        <taxon>Pseudomonadati</taxon>
        <taxon>Thermodesulfobacteriota</taxon>
        <taxon>Desulfobulbia</taxon>
        <taxon>Desulfobulbales</taxon>
        <taxon>Desulfobulbaceae</taxon>
        <taxon>Desulfomarina</taxon>
    </lineage>
</organism>
<evidence type="ECO:0000313" key="2">
    <source>
        <dbReference type="Proteomes" id="UP000826725"/>
    </source>
</evidence>
<reference evidence="1" key="1">
    <citation type="submission" date="2020-09" db="EMBL/GenBank/DDBJ databases">
        <title>Desulfogranum mesoprofundum gen. nov., sp. nov., a novel mesophilic, sulfate-reducing chemolithoautotroph isolated from a deep-sea hydrothermal vent chimney in the Suiyo Seamount.</title>
        <authorList>
            <person name="Hashimoto Y."/>
            <person name="Nakagawa S."/>
        </authorList>
    </citation>
    <scope>NUCLEOTIDE SEQUENCE</scope>
    <source>
        <strain evidence="1">KT2</strain>
    </source>
</reference>
<dbReference type="RefSeq" id="WP_228854307.1">
    <property type="nucleotide sequence ID" value="NZ_AP024086.1"/>
</dbReference>
<evidence type="ECO:0000313" key="1">
    <source>
        <dbReference type="EMBL" id="BCL61894.1"/>
    </source>
</evidence>